<dbReference type="GO" id="GO:0032259">
    <property type="term" value="P:methylation"/>
    <property type="evidence" value="ECO:0007669"/>
    <property type="project" value="UniProtKB-KW"/>
</dbReference>
<dbReference type="CDD" id="cd11649">
    <property type="entry name" value="RsmI_like"/>
    <property type="match status" value="1"/>
</dbReference>
<name>A0A9D9IIP4_9BACT</name>
<dbReference type="PANTHER" id="PTHR46111">
    <property type="entry name" value="RIBOSOMAL RNA SMALL SUBUNIT METHYLTRANSFERASE I"/>
    <property type="match status" value="1"/>
</dbReference>
<dbReference type="InterPro" id="IPR014777">
    <property type="entry name" value="4pyrrole_Mease_sub1"/>
</dbReference>
<dbReference type="AlphaFoldDB" id="A0A9D9IIP4"/>
<evidence type="ECO:0000313" key="1">
    <source>
        <dbReference type="EMBL" id="MBO8473438.1"/>
    </source>
</evidence>
<reference evidence="1" key="2">
    <citation type="journal article" date="2021" name="PeerJ">
        <title>Extensive microbial diversity within the chicken gut microbiome revealed by metagenomics and culture.</title>
        <authorList>
            <person name="Gilroy R."/>
            <person name="Ravi A."/>
            <person name="Getino M."/>
            <person name="Pursley I."/>
            <person name="Horton D.L."/>
            <person name="Alikhan N.F."/>
            <person name="Baker D."/>
            <person name="Gharbi K."/>
            <person name="Hall N."/>
            <person name="Watson M."/>
            <person name="Adriaenssens E.M."/>
            <person name="Foster-Nyarko E."/>
            <person name="Jarju S."/>
            <person name="Secka A."/>
            <person name="Antonio M."/>
            <person name="Oren A."/>
            <person name="Chaudhuri R.R."/>
            <person name="La Ragione R."/>
            <person name="Hildebrand F."/>
            <person name="Pallen M.J."/>
        </authorList>
    </citation>
    <scope>NUCLEOTIDE SEQUENCE</scope>
    <source>
        <strain evidence="1">B1-8020</strain>
    </source>
</reference>
<reference evidence="1" key="1">
    <citation type="submission" date="2020-10" db="EMBL/GenBank/DDBJ databases">
        <authorList>
            <person name="Gilroy R."/>
        </authorList>
    </citation>
    <scope>NUCLEOTIDE SEQUENCE</scope>
    <source>
        <strain evidence="1">B1-8020</strain>
    </source>
</reference>
<organism evidence="1 2">
    <name type="scientific">Candidatus Merdivivens pullicola</name>
    <dbReference type="NCBI Taxonomy" id="2840872"/>
    <lineage>
        <taxon>Bacteria</taxon>
        <taxon>Pseudomonadati</taxon>
        <taxon>Bacteroidota</taxon>
        <taxon>Bacteroidia</taxon>
        <taxon>Bacteroidales</taxon>
        <taxon>Muribaculaceae</taxon>
        <taxon>Muribaculaceae incertae sedis</taxon>
        <taxon>Candidatus Merdivivens</taxon>
    </lineage>
</organism>
<protein>
    <submittedName>
        <fullName evidence="1">SAM-dependent methyltransferase</fullName>
    </submittedName>
</protein>
<dbReference type="InterPro" id="IPR014776">
    <property type="entry name" value="4pyrrole_Mease_sub2"/>
</dbReference>
<dbReference type="Gene3D" id="3.30.950.10">
    <property type="entry name" value="Methyltransferase, Cobalt-precorrin-4 Transmethylase, Domain 2"/>
    <property type="match status" value="1"/>
</dbReference>
<gene>
    <name evidence="1" type="ORF">IAB81_07410</name>
</gene>
<proteinExistence type="predicted"/>
<dbReference type="Proteomes" id="UP000823604">
    <property type="component" value="Unassembled WGS sequence"/>
</dbReference>
<dbReference type="PANTHER" id="PTHR46111:SF2">
    <property type="entry name" value="SAM-DEPENDENT METHYLTRANSFERASE"/>
    <property type="match status" value="1"/>
</dbReference>
<dbReference type="InterPro" id="IPR035996">
    <property type="entry name" value="4pyrrol_Methylase_sf"/>
</dbReference>
<keyword evidence="1" id="KW-0808">Transferase</keyword>
<sequence>MEYGKLFLIPTFLGDNRPEDVLPARTVDVARSLDCFVVEEVRTARRFLSAIGLKGNIEALEFHELNEHSPRGTAEGYVGLFKGGRNVGLMSEAGLPAVADPGSSLVAAAHSAGIEVLPLVGPSSLMLAMMASGMDGQSFAFCGYLPVKAEERKARLKALERLSAATGQTQIFIETPYRNDSLLADIVRCCHPSTVLAVASDLTLATQTVLRSDIAGWGKKLSGGFRVGKRPSVFVLSSFK</sequence>
<evidence type="ECO:0000313" key="2">
    <source>
        <dbReference type="Proteomes" id="UP000823604"/>
    </source>
</evidence>
<dbReference type="InterPro" id="IPR008189">
    <property type="entry name" value="rRNA_ssu_MeTfrase_I"/>
</dbReference>
<keyword evidence="1" id="KW-0489">Methyltransferase</keyword>
<comment type="caution">
    <text evidence="1">The sequence shown here is derived from an EMBL/GenBank/DDBJ whole genome shotgun (WGS) entry which is preliminary data.</text>
</comment>
<dbReference type="EMBL" id="JADIMA010000072">
    <property type="protein sequence ID" value="MBO8473438.1"/>
    <property type="molecule type" value="Genomic_DNA"/>
</dbReference>
<dbReference type="Gene3D" id="3.40.1010.10">
    <property type="entry name" value="Cobalt-precorrin-4 Transmethylase, Domain 1"/>
    <property type="match status" value="1"/>
</dbReference>
<accession>A0A9D9IIP4</accession>
<dbReference type="GO" id="GO:0008168">
    <property type="term" value="F:methyltransferase activity"/>
    <property type="evidence" value="ECO:0007669"/>
    <property type="project" value="UniProtKB-KW"/>
</dbReference>
<dbReference type="PIRSF" id="PIRSF005917">
    <property type="entry name" value="MTase_YraL"/>
    <property type="match status" value="1"/>
</dbReference>
<dbReference type="SUPFAM" id="SSF53790">
    <property type="entry name" value="Tetrapyrrole methylase"/>
    <property type="match status" value="1"/>
</dbReference>